<evidence type="ECO:0000313" key="4">
    <source>
        <dbReference type="Proteomes" id="UP000308349"/>
    </source>
</evidence>
<evidence type="ECO:0000313" key="2">
    <source>
        <dbReference type="EMBL" id="TLG12479.1"/>
    </source>
</evidence>
<dbReference type="EMBL" id="VBUT01000015">
    <property type="protein sequence ID" value="TLF72724.1"/>
    <property type="molecule type" value="Genomic_DNA"/>
</dbReference>
<gene>
    <name evidence="1" type="ORF">FEK34_28735</name>
    <name evidence="2" type="ORF">FEK35_11270</name>
</gene>
<evidence type="ECO:0000313" key="1">
    <source>
        <dbReference type="EMBL" id="TLF72724.1"/>
    </source>
</evidence>
<comment type="caution">
    <text evidence="2">The sequence shown here is derived from an EMBL/GenBank/DDBJ whole genome shotgun (WGS) entry which is preliminary data.</text>
</comment>
<dbReference type="Proteomes" id="UP000306378">
    <property type="component" value="Unassembled WGS sequence"/>
</dbReference>
<accession>A0A5R8PG36</accession>
<protein>
    <submittedName>
        <fullName evidence="2">Uncharacterized protein</fullName>
    </submittedName>
</protein>
<evidence type="ECO:0000313" key="3">
    <source>
        <dbReference type="Proteomes" id="UP000306378"/>
    </source>
</evidence>
<dbReference type="OrthoDB" id="9967164at2"/>
<dbReference type="AlphaFoldDB" id="A0A5R8PG36"/>
<sequence length="143" mass="15498">MTRRRWQEDASPQAQTDIDNLFDECVDLISGQLVKQRGFGPFALAISHDDQRSVRLAPASATSKARILDALVQPGDRATTRAIAVAIDVTMPAGGDAAELLVEHADGIALQFLVPYHLDKAAPLAIDATLTSIAKRRIWGLRL</sequence>
<proteinExistence type="predicted"/>
<dbReference type="RefSeq" id="WP_138452998.1">
    <property type="nucleotide sequence ID" value="NZ_JADLSC010000002.1"/>
</dbReference>
<dbReference type="Proteomes" id="UP000308349">
    <property type="component" value="Unassembled WGS sequence"/>
</dbReference>
<reference evidence="3 4" key="1">
    <citation type="submission" date="2019-05" db="EMBL/GenBank/DDBJ databases">
        <title>Genomes sequences of two Nocardia cyriacigeorgica environmental isolates, type strains Nocardia asteroides ATCC 19247 and Nocardia cyriacigeorgica DSM 44484.</title>
        <authorList>
            <person name="Vautrin F."/>
            <person name="Bergeron E."/>
            <person name="Dubost A."/>
            <person name="Abrouk D."/>
            <person name="Rodriguez Nava V."/>
            <person name="Pujic P."/>
        </authorList>
    </citation>
    <scope>NUCLEOTIDE SEQUENCE [LARGE SCALE GENOMIC DNA]</scope>
    <source>
        <strain evidence="2 4">EML 1456</strain>
        <strain evidence="1 3">EML 446</strain>
    </source>
</reference>
<dbReference type="EMBL" id="VBUU01000008">
    <property type="protein sequence ID" value="TLG12479.1"/>
    <property type="molecule type" value="Genomic_DNA"/>
</dbReference>
<name>A0A5R8PG36_9NOCA</name>
<organism evidence="2 4">
    <name type="scientific">Nocardia cyriacigeorgica</name>
    <dbReference type="NCBI Taxonomy" id="135487"/>
    <lineage>
        <taxon>Bacteria</taxon>
        <taxon>Bacillati</taxon>
        <taxon>Actinomycetota</taxon>
        <taxon>Actinomycetes</taxon>
        <taxon>Mycobacteriales</taxon>
        <taxon>Nocardiaceae</taxon>
        <taxon>Nocardia</taxon>
    </lineage>
</organism>